<evidence type="ECO:0000256" key="5">
    <source>
        <dbReference type="PROSITE-ProRule" id="PRU00335"/>
    </source>
</evidence>
<dbReference type="InterPro" id="IPR009057">
    <property type="entry name" value="Homeodomain-like_sf"/>
</dbReference>
<reference evidence="7 8" key="1">
    <citation type="submission" date="2019-05" db="EMBL/GenBank/DDBJ databases">
        <title>Streptomyces sp. NEAU-C151, a novel actinomycete isolated from soil.</title>
        <authorList>
            <person name="Han L."/>
            <person name="Jiang H."/>
        </authorList>
    </citation>
    <scope>NUCLEOTIDE SEQUENCE [LARGE SCALE GENOMIC DNA]</scope>
    <source>
        <strain evidence="7 8">NEAU-C151</strain>
    </source>
</reference>
<gene>
    <name evidence="7" type="ORF">FE633_08710</name>
</gene>
<keyword evidence="3 5" id="KW-0238">DNA-binding</keyword>
<dbReference type="InterPro" id="IPR039538">
    <property type="entry name" value="BetI_C"/>
</dbReference>
<keyword evidence="1" id="KW-0678">Repressor</keyword>
<dbReference type="Pfam" id="PF13977">
    <property type="entry name" value="TetR_C_6"/>
    <property type="match status" value="1"/>
</dbReference>
<keyword evidence="2" id="KW-0805">Transcription regulation</keyword>
<dbReference type="PANTHER" id="PTHR30055:SF234">
    <property type="entry name" value="HTH-TYPE TRANSCRIPTIONAL REGULATOR BETI"/>
    <property type="match status" value="1"/>
</dbReference>
<dbReference type="Gene3D" id="1.10.357.10">
    <property type="entry name" value="Tetracycline Repressor, domain 2"/>
    <property type="match status" value="1"/>
</dbReference>
<protein>
    <submittedName>
        <fullName evidence="7">TetR/AcrR family transcriptional regulator</fullName>
    </submittedName>
</protein>
<evidence type="ECO:0000313" key="8">
    <source>
        <dbReference type="Proteomes" id="UP000305906"/>
    </source>
</evidence>
<dbReference type="SUPFAM" id="SSF46689">
    <property type="entry name" value="Homeodomain-like"/>
    <property type="match status" value="1"/>
</dbReference>
<evidence type="ECO:0000256" key="1">
    <source>
        <dbReference type="ARBA" id="ARBA00022491"/>
    </source>
</evidence>
<dbReference type="InterPro" id="IPR036271">
    <property type="entry name" value="Tet_transcr_reg_TetR-rel_C_sf"/>
</dbReference>
<sequence>MPKIVDHEERRKRLVEAVWALAVRGGIEQVTLRKVADEAGVSMGQVQHYYPSMQALVRDALDRAVQAVNASIESAVKSAGATSPEALLRACLHALVSPDEESMRLMRFSLAVAGRAVSDPTMARVLAPGDDELLSFTAGLITAARQERGGEPRGEEHTDADICWSLATSLGVDVALGYRSPDAAGSVLDHHIDQLLGSGRHETTS</sequence>
<dbReference type="AlphaFoldDB" id="A0A5R9FWT7"/>
<dbReference type="Pfam" id="PF00440">
    <property type="entry name" value="TetR_N"/>
    <property type="match status" value="1"/>
</dbReference>
<dbReference type="GO" id="GO:0003700">
    <property type="term" value="F:DNA-binding transcription factor activity"/>
    <property type="evidence" value="ECO:0007669"/>
    <property type="project" value="TreeGrafter"/>
</dbReference>
<comment type="caution">
    <text evidence="7">The sequence shown here is derived from an EMBL/GenBank/DDBJ whole genome shotgun (WGS) entry which is preliminary data.</text>
</comment>
<feature type="DNA-binding region" description="H-T-H motif" evidence="5">
    <location>
        <begin position="31"/>
        <end position="50"/>
    </location>
</feature>
<organism evidence="7 8">
    <name type="scientific">Streptomyces montanus</name>
    <dbReference type="NCBI Taxonomy" id="2580423"/>
    <lineage>
        <taxon>Bacteria</taxon>
        <taxon>Bacillati</taxon>
        <taxon>Actinomycetota</taxon>
        <taxon>Actinomycetes</taxon>
        <taxon>Kitasatosporales</taxon>
        <taxon>Streptomycetaceae</taxon>
        <taxon>Streptomyces</taxon>
    </lineage>
</organism>
<name>A0A5R9FWT7_9ACTN</name>
<accession>A0A5R9FWT7</accession>
<dbReference type="EMBL" id="VBZC01000008">
    <property type="protein sequence ID" value="TLS46400.1"/>
    <property type="molecule type" value="Genomic_DNA"/>
</dbReference>
<keyword evidence="8" id="KW-1185">Reference proteome</keyword>
<dbReference type="PROSITE" id="PS50977">
    <property type="entry name" value="HTH_TETR_2"/>
    <property type="match status" value="1"/>
</dbReference>
<evidence type="ECO:0000313" key="7">
    <source>
        <dbReference type="EMBL" id="TLS46400.1"/>
    </source>
</evidence>
<keyword evidence="4" id="KW-0804">Transcription</keyword>
<dbReference type="Proteomes" id="UP000305906">
    <property type="component" value="Unassembled WGS sequence"/>
</dbReference>
<evidence type="ECO:0000259" key="6">
    <source>
        <dbReference type="PROSITE" id="PS50977"/>
    </source>
</evidence>
<dbReference type="InterPro" id="IPR001647">
    <property type="entry name" value="HTH_TetR"/>
</dbReference>
<evidence type="ECO:0000256" key="4">
    <source>
        <dbReference type="ARBA" id="ARBA00023163"/>
    </source>
</evidence>
<proteinExistence type="predicted"/>
<dbReference type="RefSeq" id="WP_138044531.1">
    <property type="nucleotide sequence ID" value="NZ_VBZC01000008.1"/>
</dbReference>
<feature type="domain" description="HTH tetR-type" evidence="6">
    <location>
        <begin position="8"/>
        <end position="68"/>
    </location>
</feature>
<evidence type="ECO:0000256" key="3">
    <source>
        <dbReference type="ARBA" id="ARBA00023125"/>
    </source>
</evidence>
<dbReference type="SUPFAM" id="SSF48498">
    <property type="entry name" value="Tetracyclin repressor-like, C-terminal domain"/>
    <property type="match status" value="1"/>
</dbReference>
<evidence type="ECO:0000256" key="2">
    <source>
        <dbReference type="ARBA" id="ARBA00023015"/>
    </source>
</evidence>
<dbReference type="InterPro" id="IPR050109">
    <property type="entry name" value="HTH-type_TetR-like_transc_reg"/>
</dbReference>
<dbReference type="GO" id="GO:0000976">
    <property type="term" value="F:transcription cis-regulatory region binding"/>
    <property type="evidence" value="ECO:0007669"/>
    <property type="project" value="TreeGrafter"/>
</dbReference>
<dbReference type="PANTHER" id="PTHR30055">
    <property type="entry name" value="HTH-TYPE TRANSCRIPTIONAL REGULATOR RUTR"/>
    <property type="match status" value="1"/>
</dbReference>